<dbReference type="Pfam" id="PF13581">
    <property type="entry name" value="HATPase_c_2"/>
    <property type="match status" value="1"/>
</dbReference>
<proteinExistence type="predicted"/>
<dbReference type="SUPFAM" id="SSF81606">
    <property type="entry name" value="PP2C-like"/>
    <property type="match status" value="1"/>
</dbReference>
<dbReference type="CDD" id="cd16934">
    <property type="entry name" value="HATPase_RsbT-like"/>
    <property type="match status" value="1"/>
</dbReference>
<dbReference type="AlphaFoldDB" id="A0A1H4H937"/>
<evidence type="ECO:0000313" key="4">
    <source>
        <dbReference type="Proteomes" id="UP000198850"/>
    </source>
</evidence>
<reference evidence="3 4" key="1">
    <citation type="submission" date="2016-10" db="EMBL/GenBank/DDBJ databases">
        <authorList>
            <person name="de Groot N.N."/>
        </authorList>
    </citation>
    <scope>NUCLEOTIDE SEQUENCE [LARGE SCALE GENOMIC DNA]</scope>
    <source>
        <strain evidence="3 4">DSM 19033</strain>
    </source>
</reference>
<accession>A0A1H4H937</accession>
<dbReference type="InterPro" id="IPR001932">
    <property type="entry name" value="PPM-type_phosphatase-like_dom"/>
</dbReference>
<dbReference type="EMBL" id="FNRA01000014">
    <property type="protein sequence ID" value="SEB18215.1"/>
    <property type="molecule type" value="Genomic_DNA"/>
</dbReference>
<dbReference type="InterPro" id="IPR036890">
    <property type="entry name" value="HATPase_C_sf"/>
</dbReference>
<dbReference type="Gene3D" id="3.60.40.10">
    <property type="entry name" value="PPM-type phosphatase domain"/>
    <property type="match status" value="1"/>
</dbReference>
<dbReference type="OrthoDB" id="479131at2"/>
<keyword evidence="3" id="KW-0418">Kinase</keyword>
<dbReference type="InterPro" id="IPR036457">
    <property type="entry name" value="PPM-type-like_dom_sf"/>
</dbReference>
<dbReference type="Pfam" id="PF07228">
    <property type="entry name" value="SpoIIE"/>
    <property type="match status" value="1"/>
</dbReference>
<keyword evidence="4" id="KW-1185">Reference proteome</keyword>
<evidence type="ECO:0000313" key="3">
    <source>
        <dbReference type="EMBL" id="SEB18215.1"/>
    </source>
</evidence>
<feature type="domain" description="PPM-type phosphatase" evidence="1">
    <location>
        <begin position="173"/>
        <end position="337"/>
    </location>
</feature>
<dbReference type="PANTHER" id="PTHR35801">
    <property type="entry name" value="PHOSPHOSERINE PHOSPHATASE RSBX"/>
    <property type="match status" value="1"/>
</dbReference>
<evidence type="ECO:0000259" key="1">
    <source>
        <dbReference type="Pfam" id="PF07228"/>
    </source>
</evidence>
<organism evidence="3 4">
    <name type="scientific">Pedobacter hartonius</name>
    <dbReference type="NCBI Taxonomy" id="425514"/>
    <lineage>
        <taxon>Bacteria</taxon>
        <taxon>Pseudomonadati</taxon>
        <taxon>Bacteroidota</taxon>
        <taxon>Sphingobacteriia</taxon>
        <taxon>Sphingobacteriales</taxon>
        <taxon>Sphingobacteriaceae</taxon>
        <taxon>Pedobacter</taxon>
    </lineage>
</organism>
<evidence type="ECO:0000259" key="2">
    <source>
        <dbReference type="Pfam" id="PF13581"/>
    </source>
</evidence>
<dbReference type="SUPFAM" id="SSF55874">
    <property type="entry name" value="ATPase domain of HSP90 chaperone/DNA topoisomerase II/histidine kinase"/>
    <property type="match status" value="1"/>
</dbReference>
<dbReference type="InterPro" id="IPR003594">
    <property type="entry name" value="HATPase_dom"/>
</dbReference>
<dbReference type="PANTHER" id="PTHR35801:SF1">
    <property type="entry name" value="PHOSPHOSERINE PHOSPHATASE RSBX"/>
    <property type="match status" value="1"/>
</dbReference>
<dbReference type="STRING" id="425514.SAMN05443550_11477"/>
<name>A0A1H4H937_9SPHI</name>
<dbReference type="RefSeq" id="WP_090559699.1">
    <property type="nucleotide sequence ID" value="NZ_FNRA01000014.1"/>
</dbReference>
<dbReference type="Proteomes" id="UP000198850">
    <property type="component" value="Unassembled WGS sequence"/>
</dbReference>
<sequence>MVDATHTRFTANDRSYFSIIKKEIRRKAEEAGFDKKRLADLDLVVSEMTSNLHKYAVDGEILAGSFRDGDNHYIELISIDNGPGMVSPQKMMEDGVSTSNTLGMGLGSIKRLSDKFDIYSMKEWGTVVLSRIYKNNIATKSEAAARLDVRPLVIAMPGQKKSGDGSYYKITEQYFKLLVADGLGHGEEANHAVNEAVHAFRSCPYHSPSDMIKYIHQSIRGTRGMVGTVVVYDFEKKAWRVAGVGNITTRMSNFLDIKNLMSHNGIIGLNIPNTINDQEVSIDSYHQVTLCSDGIKARWEWSKFAGINRCDLSIQAAAIYKEFARQTDDMSVVMAKINLR</sequence>
<keyword evidence="3" id="KW-0808">Transferase</keyword>
<gene>
    <name evidence="3" type="ORF">SAMN05443550_11477</name>
</gene>
<dbReference type="InterPro" id="IPR039248">
    <property type="entry name" value="Ptase_RsbX"/>
</dbReference>
<feature type="domain" description="Histidine kinase/HSP90-like ATPase" evidence="2">
    <location>
        <begin position="20"/>
        <end position="128"/>
    </location>
</feature>
<protein>
    <submittedName>
        <fullName evidence="3">Anti-sigma regulatory factor (Ser/Thr protein kinase)</fullName>
    </submittedName>
</protein>
<dbReference type="Gene3D" id="3.30.565.10">
    <property type="entry name" value="Histidine kinase-like ATPase, C-terminal domain"/>
    <property type="match status" value="1"/>
</dbReference>
<dbReference type="GO" id="GO:0016301">
    <property type="term" value="F:kinase activity"/>
    <property type="evidence" value="ECO:0007669"/>
    <property type="project" value="UniProtKB-KW"/>
</dbReference>